<reference evidence="1" key="2">
    <citation type="submission" date="2020-06" db="EMBL/GenBank/DDBJ databases">
        <authorList>
            <person name="Sheffer M."/>
        </authorList>
    </citation>
    <scope>NUCLEOTIDE SEQUENCE</scope>
</reference>
<name>A0A8T0FHP2_ARGBR</name>
<organism evidence="1 2">
    <name type="scientific">Argiope bruennichi</name>
    <name type="common">Wasp spider</name>
    <name type="synonym">Aranea bruennichi</name>
    <dbReference type="NCBI Taxonomy" id="94029"/>
    <lineage>
        <taxon>Eukaryota</taxon>
        <taxon>Metazoa</taxon>
        <taxon>Ecdysozoa</taxon>
        <taxon>Arthropoda</taxon>
        <taxon>Chelicerata</taxon>
        <taxon>Arachnida</taxon>
        <taxon>Araneae</taxon>
        <taxon>Araneomorphae</taxon>
        <taxon>Entelegynae</taxon>
        <taxon>Araneoidea</taxon>
        <taxon>Araneidae</taxon>
        <taxon>Argiope</taxon>
    </lineage>
</organism>
<gene>
    <name evidence="1" type="ORF">HNY73_006844</name>
</gene>
<protein>
    <submittedName>
        <fullName evidence="1">Uncharacterized protein</fullName>
    </submittedName>
</protein>
<reference evidence="1" key="1">
    <citation type="journal article" date="2020" name="bioRxiv">
        <title>Chromosome-level reference genome of the European wasp spider Argiope bruennichi: a resource for studies on range expansion and evolutionary adaptation.</title>
        <authorList>
            <person name="Sheffer M.M."/>
            <person name="Hoppe A."/>
            <person name="Krehenwinkel H."/>
            <person name="Uhl G."/>
            <person name="Kuss A.W."/>
            <person name="Jensen L."/>
            <person name="Jensen C."/>
            <person name="Gillespie R.G."/>
            <person name="Hoff K.J."/>
            <person name="Prost S."/>
        </authorList>
    </citation>
    <scope>NUCLEOTIDE SEQUENCE</scope>
</reference>
<comment type="caution">
    <text evidence="1">The sequence shown here is derived from an EMBL/GenBank/DDBJ whole genome shotgun (WGS) entry which is preliminary data.</text>
</comment>
<proteinExistence type="predicted"/>
<dbReference type="AlphaFoldDB" id="A0A8T0FHP2"/>
<dbReference type="EMBL" id="JABXBU010000012">
    <property type="protein sequence ID" value="KAF8788840.1"/>
    <property type="molecule type" value="Genomic_DNA"/>
</dbReference>
<evidence type="ECO:0000313" key="1">
    <source>
        <dbReference type="EMBL" id="KAF8788840.1"/>
    </source>
</evidence>
<dbReference type="Proteomes" id="UP000807504">
    <property type="component" value="Unassembled WGS sequence"/>
</dbReference>
<accession>A0A8T0FHP2</accession>
<keyword evidence="2" id="KW-1185">Reference proteome</keyword>
<sequence length="452" mass="54005">MANPIDYQLKSLRRLSLEDISLRRVAVLLLSDPFKYMYQTTVENEHGEKRVVSRDEQFKSIVAELGLPESMRGPLVNIMNLIFQEARDWLRFHETFLKLSHSRFYNGKYMKHVHWTYMGTVNYRKTAEAIIRDENLSIDRRFWLACLYCLEDDIQDLWQKLPPLSKKSFFNNGDPDRYDPPSEIIVFWTCILSGREYKIDSFHMGAERRFSSIYQYAFEFFAYKGYETATQYFFEKLTCEEKDASLLRTAQAVVVEGGPFFKLYYDVSCYLLSQLNVEQFQKVLEDSPGAVLKIFLIWPRQDVLIEVAKLALPYFQRSDYESLPYYLYRQFQLKYQSRKLLWDLLLVMPKDSRHSTFYLNEFFTNENPEMFKFVFRNMDPAETLEFFLNDIILNHCCDLMEEGKWDCLEFFIRESRLSKEGREKFAVTFNSIFASLLELEILERFTNMMNDI</sequence>
<evidence type="ECO:0000313" key="2">
    <source>
        <dbReference type="Proteomes" id="UP000807504"/>
    </source>
</evidence>